<feature type="domain" description="C2H2-type" evidence="9">
    <location>
        <begin position="247"/>
        <end position="277"/>
    </location>
</feature>
<dbReference type="GO" id="GO:0000981">
    <property type="term" value="F:DNA-binding transcription factor activity, RNA polymerase II-specific"/>
    <property type="evidence" value="ECO:0007669"/>
    <property type="project" value="TreeGrafter"/>
</dbReference>
<dbReference type="GO" id="GO:0008270">
    <property type="term" value="F:zinc ion binding"/>
    <property type="evidence" value="ECO:0007669"/>
    <property type="project" value="UniProtKB-KW"/>
</dbReference>
<dbReference type="FunFam" id="3.30.160.60:FF:000446">
    <property type="entry name" value="Zinc finger protein"/>
    <property type="match status" value="1"/>
</dbReference>
<evidence type="ECO:0000313" key="10">
    <source>
        <dbReference type="EMBL" id="CAG9769106.1"/>
    </source>
</evidence>
<dbReference type="FunFam" id="3.30.160.60:FF:001102">
    <property type="entry name" value="Transcription factor IIIA"/>
    <property type="match status" value="1"/>
</dbReference>
<sequence length="710" mass="80575">MCATIFKKQENKAKLDMMSFQSCLVDENWDYLFENNNNNNGNNSTIEHGDLISFNNSSNSKEQTDSDEGYNTSISPKRTTKSSKLMKDQPEPESINRFQCEYDGCIRTYSTVGNLRTHMKTHKGDYRFKCTEAKCNKAFLTSYSLKIHIRVHTKVKPFECSQDDCRKAFNTLYRLRAHERIHNGQTFNCEAAGCKKFFTTLSDLKKHRRTHTREKPYKCDESGCGKSFSASHHLKTHHRIHSGEKPYACKETLDCSRAFATSHSLKSHIKTHQKYSQPLKNEMENNDAIVKNELVSFDFEGNFNFDNFDKDWNEMDGQEINVDPLDVSDRLVGDPPTSFQPQPYFDNIYNTYDFNADNFNNQLTEQVSQMQIENKAKYAAENDLSGQFEMANGLKNYATVNTAEPVDILFNIGTENVENVPKQETLINEPSQLEENSLITEFENAGIDLYDFADTFGDNIFGMDNKEANVKILSVKTIVAPQQAQFISKEPAPPEALQVNLATHEEISSAWNVGTYNNAGQIFQENLNENPLTAISTAVQSYLNLPEVQNNNKQRVAIVEDIENVDRFLNSLNEPQKKSDALKTLASEADICKCENCKCNDFSNCQKPVVESCCTNRPKIASNNNCECAPKACCHDNNIKKEKTCNENYFKQALLGLVQKTDGCKEKGDDCCVVLCLKTMEQLRQMLKFATGCKGFKNLTLGCVKKSQCD</sequence>
<keyword evidence="6" id="KW-0539">Nucleus</keyword>
<comment type="subcellular location">
    <subcellularLocation>
        <location evidence="1">Nucleus</location>
    </subcellularLocation>
</comment>
<evidence type="ECO:0000256" key="4">
    <source>
        <dbReference type="ARBA" id="ARBA00022771"/>
    </source>
</evidence>
<dbReference type="PANTHER" id="PTHR19818">
    <property type="entry name" value="ZINC FINGER PROTEIN ZIC AND GLI"/>
    <property type="match status" value="1"/>
</dbReference>
<evidence type="ECO:0000256" key="3">
    <source>
        <dbReference type="ARBA" id="ARBA00022737"/>
    </source>
</evidence>
<evidence type="ECO:0000259" key="9">
    <source>
        <dbReference type="PROSITE" id="PS50157"/>
    </source>
</evidence>
<keyword evidence="5" id="KW-0862">Zinc</keyword>
<dbReference type="Proteomes" id="UP001152799">
    <property type="component" value="Chromosome 5"/>
</dbReference>
<dbReference type="FunFam" id="3.30.160.60:FF:000397">
    <property type="entry name" value="Metal regulatory transcription factor 1"/>
    <property type="match status" value="1"/>
</dbReference>
<keyword evidence="2" id="KW-0479">Metal-binding</keyword>
<dbReference type="PANTHER" id="PTHR19818:SF139">
    <property type="entry name" value="PAIR-RULE PROTEIN ODD-PAIRED"/>
    <property type="match status" value="1"/>
</dbReference>
<feature type="domain" description="C2H2-type" evidence="9">
    <location>
        <begin position="98"/>
        <end position="127"/>
    </location>
</feature>
<dbReference type="Gene3D" id="3.30.160.60">
    <property type="entry name" value="Classic Zinc Finger"/>
    <property type="match status" value="6"/>
</dbReference>
<gene>
    <name evidence="10" type="ORF">CEUTPL_LOCUS9622</name>
</gene>
<dbReference type="SMART" id="SM00355">
    <property type="entry name" value="ZnF_C2H2"/>
    <property type="match status" value="6"/>
</dbReference>
<dbReference type="OrthoDB" id="6145499at2759"/>
<dbReference type="EMBL" id="OU892281">
    <property type="protein sequence ID" value="CAG9769106.1"/>
    <property type="molecule type" value="Genomic_DNA"/>
</dbReference>
<feature type="region of interest" description="Disordered" evidence="8">
    <location>
        <begin position="43"/>
        <end position="92"/>
    </location>
</feature>
<dbReference type="PROSITE" id="PS50157">
    <property type="entry name" value="ZINC_FINGER_C2H2_2"/>
    <property type="match status" value="6"/>
</dbReference>
<evidence type="ECO:0000256" key="8">
    <source>
        <dbReference type="SAM" id="MobiDB-lite"/>
    </source>
</evidence>
<dbReference type="GO" id="GO:0005634">
    <property type="term" value="C:nucleus"/>
    <property type="evidence" value="ECO:0007669"/>
    <property type="project" value="UniProtKB-SubCell"/>
</dbReference>
<evidence type="ECO:0000256" key="7">
    <source>
        <dbReference type="PROSITE-ProRule" id="PRU00042"/>
    </source>
</evidence>
<evidence type="ECO:0000256" key="5">
    <source>
        <dbReference type="ARBA" id="ARBA00022833"/>
    </source>
</evidence>
<feature type="domain" description="C2H2-type" evidence="9">
    <location>
        <begin position="187"/>
        <end position="216"/>
    </location>
</feature>
<reference evidence="10" key="1">
    <citation type="submission" date="2022-01" db="EMBL/GenBank/DDBJ databases">
        <authorList>
            <person name="King R."/>
        </authorList>
    </citation>
    <scope>NUCLEOTIDE SEQUENCE</scope>
</reference>
<protein>
    <recommendedName>
        <fullName evidence="9">C2H2-type domain-containing protein</fullName>
    </recommendedName>
</protein>
<dbReference type="SUPFAM" id="SSF57667">
    <property type="entry name" value="beta-beta-alpha zinc fingers"/>
    <property type="match status" value="4"/>
</dbReference>
<evidence type="ECO:0000256" key="1">
    <source>
        <dbReference type="ARBA" id="ARBA00004123"/>
    </source>
</evidence>
<name>A0A9N9MUT0_9CUCU</name>
<keyword evidence="3" id="KW-0677">Repeat</keyword>
<organism evidence="10 11">
    <name type="scientific">Ceutorhynchus assimilis</name>
    <name type="common">cabbage seed weevil</name>
    <dbReference type="NCBI Taxonomy" id="467358"/>
    <lineage>
        <taxon>Eukaryota</taxon>
        <taxon>Metazoa</taxon>
        <taxon>Ecdysozoa</taxon>
        <taxon>Arthropoda</taxon>
        <taxon>Hexapoda</taxon>
        <taxon>Insecta</taxon>
        <taxon>Pterygota</taxon>
        <taxon>Neoptera</taxon>
        <taxon>Endopterygota</taxon>
        <taxon>Coleoptera</taxon>
        <taxon>Polyphaga</taxon>
        <taxon>Cucujiformia</taxon>
        <taxon>Curculionidae</taxon>
        <taxon>Ceutorhynchinae</taxon>
        <taxon>Ceutorhynchus</taxon>
    </lineage>
</organism>
<dbReference type="FunFam" id="3.30.160.60:FF:000072">
    <property type="entry name" value="zinc finger protein 143 isoform X1"/>
    <property type="match status" value="2"/>
</dbReference>
<keyword evidence="4 7" id="KW-0863">Zinc-finger</keyword>
<proteinExistence type="predicted"/>
<evidence type="ECO:0000256" key="2">
    <source>
        <dbReference type="ARBA" id="ARBA00022723"/>
    </source>
</evidence>
<dbReference type="AlphaFoldDB" id="A0A9N9MUT0"/>
<dbReference type="Pfam" id="PF00096">
    <property type="entry name" value="zf-C2H2"/>
    <property type="match status" value="5"/>
</dbReference>
<accession>A0A9N9MUT0</accession>
<dbReference type="InterPro" id="IPR036236">
    <property type="entry name" value="Znf_C2H2_sf"/>
</dbReference>
<dbReference type="InterPro" id="IPR050329">
    <property type="entry name" value="GLI_C2H2-zinc-finger"/>
</dbReference>
<dbReference type="InterPro" id="IPR013087">
    <property type="entry name" value="Znf_C2H2_type"/>
</dbReference>
<keyword evidence="11" id="KW-1185">Reference proteome</keyword>
<dbReference type="GO" id="GO:0045944">
    <property type="term" value="P:positive regulation of transcription by RNA polymerase II"/>
    <property type="evidence" value="ECO:0007669"/>
    <property type="project" value="UniProtKB-ARBA"/>
</dbReference>
<feature type="domain" description="C2H2-type" evidence="9">
    <location>
        <begin position="128"/>
        <end position="157"/>
    </location>
</feature>
<dbReference type="PROSITE" id="PS00028">
    <property type="entry name" value="ZINC_FINGER_C2H2_1"/>
    <property type="match status" value="5"/>
</dbReference>
<dbReference type="GO" id="GO:0000978">
    <property type="term" value="F:RNA polymerase II cis-regulatory region sequence-specific DNA binding"/>
    <property type="evidence" value="ECO:0007669"/>
    <property type="project" value="TreeGrafter"/>
</dbReference>
<evidence type="ECO:0000313" key="11">
    <source>
        <dbReference type="Proteomes" id="UP001152799"/>
    </source>
</evidence>
<feature type="domain" description="C2H2-type" evidence="9">
    <location>
        <begin position="158"/>
        <end position="187"/>
    </location>
</feature>
<dbReference type="FunFam" id="3.30.160.60:FF:000349">
    <property type="entry name" value="metal regulatory transcription factor 1"/>
    <property type="match status" value="1"/>
</dbReference>
<evidence type="ECO:0000256" key="6">
    <source>
        <dbReference type="ARBA" id="ARBA00023242"/>
    </source>
</evidence>
<feature type="domain" description="C2H2-type" evidence="9">
    <location>
        <begin position="217"/>
        <end position="246"/>
    </location>
</feature>